<evidence type="ECO:0000313" key="1">
    <source>
        <dbReference type="EMBL" id="PJJ71614.1"/>
    </source>
</evidence>
<gene>
    <name evidence="1" type="ORF">CLV46_1164</name>
</gene>
<dbReference type="Proteomes" id="UP000228758">
    <property type="component" value="Unassembled WGS sequence"/>
</dbReference>
<name>A0A2M9CI76_9MICO</name>
<organism evidence="1 2">
    <name type="scientific">Diaminobutyricimonas aerilata</name>
    <dbReference type="NCBI Taxonomy" id="1162967"/>
    <lineage>
        <taxon>Bacteria</taxon>
        <taxon>Bacillati</taxon>
        <taxon>Actinomycetota</taxon>
        <taxon>Actinomycetes</taxon>
        <taxon>Micrococcales</taxon>
        <taxon>Microbacteriaceae</taxon>
        <taxon>Diaminobutyricimonas</taxon>
    </lineage>
</organism>
<dbReference type="AlphaFoldDB" id="A0A2M9CI76"/>
<reference evidence="1 2" key="1">
    <citation type="submission" date="2017-11" db="EMBL/GenBank/DDBJ databases">
        <title>Genomic Encyclopedia of Archaeal and Bacterial Type Strains, Phase II (KMG-II): From Individual Species to Whole Genera.</title>
        <authorList>
            <person name="Goeker M."/>
        </authorList>
    </citation>
    <scope>NUCLEOTIDE SEQUENCE [LARGE SCALE GENOMIC DNA]</scope>
    <source>
        <strain evidence="1 2">DSM 27393</strain>
    </source>
</reference>
<evidence type="ECO:0000313" key="2">
    <source>
        <dbReference type="Proteomes" id="UP000228758"/>
    </source>
</evidence>
<accession>A0A2M9CI76</accession>
<sequence length="87" mass="9593">MAEPRVQGRYSDDVDIRIGITNSPREISFETSQSPAEIEQQVAAALDSDSRYLKLSDDKGRIYIVPTASLGYVEVGAEESRRIGFVA</sequence>
<keyword evidence="2" id="KW-1185">Reference proteome</keyword>
<protein>
    <submittedName>
        <fullName evidence="1">Uncharacterized protein DUF3107</fullName>
    </submittedName>
</protein>
<comment type="caution">
    <text evidence="1">The sequence shown here is derived from an EMBL/GenBank/DDBJ whole genome shotgun (WGS) entry which is preliminary data.</text>
</comment>
<dbReference type="EMBL" id="PGFF01000001">
    <property type="protein sequence ID" value="PJJ71614.1"/>
    <property type="molecule type" value="Genomic_DNA"/>
</dbReference>
<dbReference type="InterPro" id="IPR021456">
    <property type="entry name" value="DUF3107"/>
</dbReference>
<proteinExistence type="predicted"/>
<dbReference type="Pfam" id="PF11305">
    <property type="entry name" value="DUF3107"/>
    <property type="match status" value="1"/>
</dbReference>